<organism evidence="1">
    <name type="scientific">Arundo donax</name>
    <name type="common">Giant reed</name>
    <name type="synonym">Donax arundinaceus</name>
    <dbReference type="NCBI Taxonomy" id="35708"/>
    <lineage>
        <taxon>Eukaryota</taxon>
        <taxon>Viridiplantae</taxon>
        <taxon>Streptophyta</taxon>
        <taxon>Embryophyta</taxon>
        <taxon>Tracheophyta</taxon>
        <taxon>Spermatophyta</taxon>
        <taxon>Magnoliopsida</taxon>
        <taxon>Liliopsida</taxon>
        <taxon>Poales</taxon>
        <taxon>Poaceae</taxon>
        <taxon>PACMAD clade</taxon>
        <taxon>Arundinoideae</taxon>
        <taxon>Arundineae</taxon>
        <taxon>Arundo</taxon>
    </lineage>
</organism>
<name>A0A0A9C167_ARUDO</name>
<dbReference type="EMBL" id="GBRH01227856">
    <property type="protein sequence ID" value="JAD70039.1"/>
    <property type="molecule type" value="Transcribed_RNA"/>
</dbReference>
<proteinExistence type="predicted"/>
<protein>
    <submittedName>
        <fullName evidence="1">Uncharacterized protein</fullName>
    </submittedName>
</protein>
<reference evidence="1" key="2">
    <citation type="journal article" date="2015" name="Data Brief">
        <title>Shoot transcriptome of the giant reed, Arundo donax.</title>
        <authorList>
            <person name="Barrero R.A."/>
            <person name="Guerrero F.D."/>
            <person name="Moolhuijzen P."/>
            <person name="Goolsby J.A."/>
            <person name="Tidwell J."/>
            <person name="Bellgard S.E."/>
            <person name="Bellgard M.I."/>
        </authorList>
    </citation>
    <scope>NUCLEOTIDE SEQUENCE</scope>
    <source>
        <tissue evidence="1">Shoot tissue taken approximately 20 cm above the soil surface</tissue>
    </source>
</reference>
<sequence>MILNGRDAAKELTLKEDYIFSKNHVQRKMQQLTCSLDTVLGILLVSIKRKDCVY</sequence>
<accession>A0A0A9C167</accession>
<dbReference type="AlphaFoldDB" id="A0A0A9C167"/>
<reference evidence="1" key="1">
    <citation type="submission" date="2014-09" db="EMBL/GenBank/DDBJ databases">
        <authorList>
            <person name="Magalhaes I.L.F."/>
            <person name="Oliveira U."/>
            <person name="Santos F.R."/>
            <person name="Vidigal T.H.D.A."/>
            <person name="Brescovit A.D."/>
            <person name="Santos A.J."/>
        </authorList>
    </citation>
    <scope>NUCLEOTIDE SEQUENCE</scope>
    <source>
        <tissue evidence="1">Shoot tissue taken approximately 20 cm above the soil surface</tissue>
    </source>
</reference>
<evidence type="ECO:0000313" key="1">
    <source>
        <dbReference type="EMBL" id="JAD70039.1"/>
    </source>
</evidence>